<dbReference type="Proteomes" id="UP000095349">
    <property type="component" value="Chromosome"/>
</dbReference>
<sequence length="238" mass="25947">MPLRIAVSDLAALRARCDMADARTADGGPEFEDGAVIPSGLWQPLTEEAGNGLLARSWTPPSTLVEIVRPPSPTGHSLDHLVAPLGDANARYLGQTLARPGMLTTTDNYRDGRLIGLHLDNWDKLTYGRKPFGRRRLALNLGPGIRYIVLGDLDAQAVCRAVHPGDHAPRHPHTDDYRTHVAAGHPIRCFRVRINHGEGYIAPTEYLLHDGSTEGQDRPSAVAFWLGRRPSGTLPSLV</sequence>
<dbReference type="AlphaFoldDB" id="A0A1D8G4Z4"/>
<proteinExistence type="predicted"/>
<organism evidence="1 2">
    <name type="scientific">Streptomyces rubrolavendulae</name>
    <dbReference type="NCBI Taxonomy" id="285473"/>
    <lineage>
        <taxon>Bacteria</taxon>
        <taxon>Bacillati</taxon>
        <taxon>Actinomycetota</taxon>
        <taxon>Actinomycetes</taxon>
        <taxon>Kitasatosporales</taxon>
        <taxon>Streptomycetaceae</taxon>
        <taxon>Streptomyces</taxon>
    </lineage>
</organism>
<name>A0A1D8G4Z4_9ACTN</name>
<accession>A0A1D8G4Z4</accession>
<dbReference type="GeneID" id="33066051"/>
<gene>
    <name evidence="1" type="ORF">A4G23_03411</name>
</gene>
<dbReference type="EMBL" id="CP017316">
    <property type="protein sequence ID" value="AOT60536.1"/>
    <property type="molecule type" value="Genomic_DNA"/>
</dbReference>
<evidence type="ECO:0000313" key="1">
    <source>
        <dbReference type="EMBL" id="AOT60536.1"/>
    </source>
</evidence>
<dbReference type="STRING" id="285473.A4G23_03411"/>
<keyword evidence="2" id="KW-1185">Reference proteome</keyword>
<protein>
    <submittedName>
        <fullName evidence="1">Uncharacterized protein</fullName>
    </submittedName>
</protein>
<evidence type="ECO:0000313" key="2">
    <source>
        <dbReference type="Proteomes" id="UP000095349"/>
    </source>
</evidence>
<dbReference type="PATRIC" id="fig|285473.5.peg.3567"/>
<dbReference type="KEGG" id="srn:A4G23_03411"/>
<reference evidence="1 2" key="1">
    <citation type="submission" date="2016-09" db="EMBL/GenBank/DDBJ databases">
        <title>Streptomyces rubrolavendulae MJM4426 Genome sequencing and assembly.</title>
        <authorList>
            <person name="Kim J.-G."/>
        </authorList>
    </citation>
    <scope>NUCLEOTIDE SEQUENCE [LARGE SCALE GENOMIC DNA]</scope>
    <source>
        <strain evidence="1 2">MJM4426</strain>
    </source>
</reference>